<dbReference type="Gene3D" id="2.60.120.620">
    <property type="entry name" value="q2cbj1_9rhob like domain"/>
    <property type="match status" value="1"/>
</dbReference>
<gene>
    <name evidence="1" type="ORF">LX99_04861</name>
</gene>
<dbReference type="Pfam" id="PF05721">
    <property type="entry name" value="PhyH"/>
    <property type="match status" value="1"/>
</dbReference>
<dbReference type="SUPFAM" id="SSF51197">
    <property type="entry name" value="Clavaminate synthase-like"/>
    <property type="match status" value="1"/>
</dbReference>
<dbReference type="EMBL" id="QGHA01000018">
    <property type="protein sequence ID" value="PWK67641.1"/>
    <property type="molecule type" value="Genomic_DNA"/>
</dbReference>
<reference evidence="1 2" key="1">
    <citation type="submission" date="2018-05" db="EMBL/GenBank/DDBJ databases">
        <title>Genomic Encyclopedia of Archaeal and Bacterial Type Strains, Phase II (KMG-II): from individual species to whole genera.</title>
        <authorList>
            <person name="Goeker M."/>
        </authorList>
    </citation>
    <scope>NUCLEOTIDE SEQUENCE [LARGE SCALE GENOMIC DNA]</scope>
    <source>
        <strain evidence="1 2">DSM 19975</strain>
    </source>
</reference>
<dbReference type="GO" id="GO:0016706">
    <property type="term" value="F:2-oxoglutarate-dependent dioxygenase activity"/>
    <property type="evidence" value="ECO:0007669"/>
    <property type="project" value="UniProtKB-ARBA"/>
</dbReference>
<organism evidence="1 2">
    <name type="scientific">Mucilaginibacter oryzae</name>
    <dbReference type="NCBI Taxonomy" id="468058"/>
    <lineage>
        <taxon>Bacteria</taxon>
        <taxon>Pseudomonadati</taxon>
        <taxon>Bacteroidota</taxon>
        <taxon>Sphingobacteriia</taxon>
        <taxon>Sphingobacteriales</taxon>
        <taxon>Sphingobacteriaceae</taxon>
        <taxon>Mucilaginibacter</taxon>
    </lineage>
</organism>
<dbReference type="PANTHER" id="PTHR20883:SF49">
    <property type="entry name" value="PHYTANOYL-COA DIOXYGENASE"/>
    <property type="match status" value="1"/>
</dbReference>
<sequence length="295" mass="33992">MHHSFHFFSLKDKLTLSYNLKIMNAQIAHLPPLDNFIQLSNYNINEFREKGHTLVHEVLTKEEINAYRPVIVGAADRYNTEKRKLADRDTYGKAFLQIMNLWQVDEDVKTFVLSKRLAKIAADLMGVENVRIYHDQALFKEPGGGPTPWHQDQYYWPIDTRNTVTLWMPLVDIDVDMGMLTFASRSDRDGAVFNTEISDESESAFDDYVKQKGFEITRAQTMQAGDATWHRGFTIHNAPGNNSDKMREVMTVIYVADGARITPYKNDWQKNDHHKWLMGKPIGGLIDSELNPKVL</sequence>
<keyword evidence="1" id="KW-0560">Oxidoreductase</keyword>
<evidence type="ECO:0000313" key="1">
    <source>
        <dbReference type="EMBL" id="PWK67641.1"/>
    </source>
</evidence>
<protein>
    <submittedName>
        <fullName evidence="1">Phytanoyl-CoA dioxygenase PhyH</fullName>
    </submittedName>
</protein>
<dbReference type="AlphaFoldDB" id="A0A316GXJ2"/>
<keyword evidence="1" id="KW-0223">Dioxygenase</keyword>
<dbReference type="PANTHER" id="PTHR20883">
    <property type="entry name" value="PHYTANOYL-COA DIOXYGENASE DOMAIN CONTAINING 1"/>
    <property type="match status" value="1"/>
</dbReference>
<evidence type="ECO:0000313" key="2">
    <source>
        <dbReference type="Proteomes" id="UP000245678"/>
    </source>
</evidence>
<name>A0A316GXJ2_9SPHI</name>
<proteinExistence type="predicted"/>
<dbReference type="Proteomes" id="UP000245678">
    <property type="component" value="Unassembled WGS sequence"/>
</dbReference>
<comment type="caution">
    <text evidence="1">The sequence shown here is derived from an EMBL/GenBank/DDBJ whole genome shotgun (WGS) entry which is preliminary data.</text>
</comment>
<dbReference type="GO" id="GO:0005506">
    <property type="term" value="F:iron ion binding"/>
    <property type="evidence" value="ECO:0007669"/>
    <property type="project" value="UniProtKB-ARBA"/>
</dbReference>
<accession>A0A316GXJ2</accession>
<dbReference type="InterPro" id="IPR008775">
    <property type="entry name" value="Phytyl_CoA_dOase-like"/>
</dbReference>
<keyword evidence="2" id="KW-1185">Reference proteome</keyword>